<dbReference type="SUPFAM" id="SSF46785">
    <property type="entry name" value="Winged helix' DNA-binding domain"/>
    <property type="match status" value="1"/>
</dbReference>
<comment type="cofactor">
    <cofactor evidence="1">
        <name>pyridoxal 5'-phosphate</name>
        <dbReference type="ChEBI" id="CHEBI:597326"/>
    </cofactor>
</comment>
<reference evidence="9" key="1">
    <citation type="journal article" date="2017" name="Appl. Environ. Microbiol.">
        <title>Staphylococcus edaphicus sp. nov., isolated in Antarctica, harbours mecC gene and genomic islands with suspected role in adaptation to extreme environment.</title>
        <authorList>
            <person name="Pantucek R."/>
            <person name="Sedlacek I."/>
            <person name="Indrakova A."/>
            <person name="Vrbovska V."/>
            <person name="Maslanova I."/>
            <person name="Kovarovic V."/>
            <person name="Svec P."/>
            <person name="Kralova S."/>
            <person name="Kristofova L."/>
            <person name="Keklakova J."/>
            <person name="Petras P."/>
            <person name="Doskar J."/>
        </authorList>
    </citation>
    <scope>NUCLEOTIDE SEQUENCE</scope>
    <source>
        <strain evidence="9">CCM 8730</strain>
    </source>
</reference>
<evidence type="ECO:0000256" key="3">
    <source>
        <dbReference type="ARBA" id="ARBA00022576"/>
    </source>
</evidence>
<reference evidence="11" key="2">
    <citation type="submission" date="2017-10" db="EMBL/GenBank/DDBJ databases">
        <title>Staphylococcus edaphicus sp. nov., isolated in Antarctica, harbouring mecC gene and genomic islands essential in adaptation to extreme environment.</title>
        <authorList>
            <person name="Pantucek R."/>
            <person name="Sedlacek I."/>
            <person name="Indrakova A."/>
            <person name="Vrbovska V."/>
            <person name="Maslanova I."/>
            <person name="Kovarovic V."/>
            <person name="Svec P."/>
            <person name="Kralova S."/>
            <person name="Kristofova L."/>
            <person name="Keklakova J."/>
            <person name="Petras P."/>
            <person name="Doskar J."/>
        </authorList>
    </citation>
    <scope>NUCLEOTIDE SEQUENCE [LARGE SCALE GENOMIC DNA]</scope>
    <source>
        <strain evidence="11">CCM 5085</strain>
    </source>
</reference>
<evidence type="ECO:0000256" key="4">
    <source>
        <dbReference type="ARBA" id="ARBA00022898"/>
    </source>
</evidence>
<dbReference type="InterPro" id="IPR051446">
    <property type="entry name" value="HTH_trans_reg/aminotransferase"/>
</dbReference>
<dbReference type="GO" id="GO:0030170">
    <property type="term" value="F:pyridoxal phosphate binding"/>
    <property type="evidence" value="ECO:0007669"/>
    <property type="project" value="InterPro"/>
</dbReference>
<dbReference type="CDD" id="cd07377">
    <property type="entry name" value="WHTH_GntR"/>
    <property type="match status" value="1"/>
</dbReference>
<dbReference type="SMART" id="SM00345">
    <property type="entry name" value="HTH_GNTR"/>
    <property type="match status" value="1"/>
</dbReference>
<evidence type="ECO:0000256" key="6">
    <source>
        <dbReference type="ARBA" id="ARBA00023125"/>
    </source>
</evidence>
<evidence type="ECO:0000256" key="2">
    <source>
        <dbReference type="ARBA" id="ARBA00005384"/>
    </source>
</evidence>
<dbReference type="Pfam" id="PF00392">
    <property type="entry name" value="GntR"/>
    <property type="match status" value="1"/>
</dbReference>
<dbReference type="Proteomes" id="UP000223828">
    <property type="component" value="Unassembled WGS sequence"/>
</dbReference>
<dbReference type="InterPro" id="IPR036390">
    <property type="entry name" value="WH_DNA-bd_sf"/>
</dbReference>
<dbReference type="Pfam" id="PF00155">
    <property type="entry name" value="Aminotran_1_2"/>
    <property type="match status" value="1"/>
</dbReference>
<evidence type="ECO:0000313" key="11">
    <source>
        <dbReference type="Proteomes" id="UP000223828"/>
    </source>
</evidence>
<keyword evidence="3 10" id="KW-0032">Aminotransferase</keyword>
<dbReference type="InterPro" id="IPR036388">
    <property type="entry name" value="WH-like_DNA-bd_sf"/>
</dbReference>
<dbReference type="CDD" id="cd00609">
    <property type="entry name" value="AAT_like"/>
    <property type="match status" value="1"/>
</dbReference>
<keyword evidence="6" id="KW-0238">DNA-binding</keyword>
<keyword evidence="4" id="KW-0663">Pyridoxal phosphate</keyword>
<keyword evidence="12" id="KW-1185">Reference proteome</keyword>
<comment type="similarity">
    <text evidence="2">In the C-terminal section; belongs to the class-I pyridoxal-phosphate-dependent aminotransferase family.</text>
</comment>
<dbReference type="GO" id="GO:0003700">
    <property type="term" value="F:DNA-binding transcription factor activity"/>
    <property type="evidence" value="ECO:0007669"/>
    <property type="project" value="InterPro"/>
</dbReference>
<evidence type="ECO:0000259" key="8">
    <source>
        <dbReference type="PROSITE" id="PS50949"/>
    </source>
</evidence>
<keyword evidence="3 10" id="KW-0808">Transferase</keyword>
<dbReference type="PROSITE" id="PS50949">
    <property type="entry name" value="HTH_GNTR"/>
    <property type="match status" value="1"/>
</dbReference>
<evidence type="ECO:0000256" key="5">
    <source>
        <dbReference type="ARBA" id="ARBA00023015"/>
    </source>
</evidence>
<reference evidence="10" key="4">
    <citation type="submission" date="2022-03" db="EMBL/GenBank/DDBJ databases">
        <title>Complete Genome Sequence of Staphylococcus edaphicus strain CCM 8731.</title>
        <authorList>
            <person name="Rimmer C.O."/>
            <person name="Thomas J.C."/>
        </authorList>
    </citation>
    <scope>NUCLEOTIDE SEQUENCE</scope>
    <source>
        <strain evidence="10">CCM 8731</strain>
    </source>
</reference>
<dbReference type="Gene3D" id="3.40.640.10">
    <property type="entry name" value="Type I PLP-dependent aspartate aminotransferase-like (Major domain)"/>
    <property type="match status" value="1"/>
</dbReference>
<dbReference type="EMBL" id="MRZN01000006">
    <property type="protein sequence ID" value="PHK49987.1"/>
    <property type="molecule type" value="Genomic_DNA"/>
</dbReference>
<evidence type="ECO:0000256" key="1">
    <source>
        <dbReference type="ARBA" id="ARBA00001933"/>
    </source>
</evidence>
<dbReference type="AlphaFoldDB" id="A0A2C6WR99"/>
<dbReference type="InterPro" id="IPR000524">
    <property type="entry name" value="Tscrpt_reg_HTH_GntR"/>
</dbReference>
<dbReference type="PANTHER" id="PTHR46577">
    <property type="entry name" value="HTH-TYPE TRANSCRIPTIONAL REGULATORY PROTEIN GABR"/>
    <property type="match status" value="1"/>
</dbReference>
<dbReference type="SUPFAM" id="SSF53383">
    <property type="entry name" value="PLP-dependent transferases"/>
    <property type="match status" value="1"/>
</dbReference>
<dbReference type="Proteomes" id="UP001056588">
    <property type="component" value="Chromosome"/>
</dbReference>
<evidence type="ECO:0000313" key="9">
    <source>
        <dbReference type="EMBL" id="PHK49987.1"/>
    </source>
</evidence>
<dbReference type="Gene3D" id="1.10.10.10">
    <property type="entry name" value="Winged helix-like DNA-binding domain superfamily/Winged helix DNA-binding domain"/>
    <property type="match status" value="1"/>
</dbReference>
<gene>
    <name evidence="9" type="ORF">BTJ66_05635</name>
    <name evidence="10" type="ORF">MNY58_01160</name>
</gene>
<name>A0A2C6WR99_9STAP</name>
<dbReference type="PANTHER" id="PTHR46577:SF1">
    <property type="entry name" value="HTH-TYPE TRANSCRIPTIONAL REGULATORY PROTEIN GABR"/>
    <property type="match status" value="1"/>
</dbReference>
<sequence length="467" mass="54369">MQRDSNLYIYRALYSQLKEDILTFKYESHEKLPSKRVMSQHKNISVNSVKAAYEQLLAEGYIYTKERKGYYIEPLDKLIVETEQQHTVATFDTKSDAEFDYSFSHMSTDISEFPVDTWTKMMKQVFKHYDHYLSSIPDVKGPFELRQSIAKLVSYQRGIHCHPEQIIIGSGTNSLLTNLIELMSENVTIAVENPGYSRFRTLLERTNIQMTSISLDHKGISIEEIKRMRPDAIIVTPSHQFPMGTIMPVSRRISLLNWASKTHSYIIEDDYDSEFKYETDNIPSLFSFDKNERVIYLGTFSKTLMPGLRISYMILPTNLVQKFDVQNQSTIPDFSILNALTLNLLIKEGHYEKYIKRMHQLYGKKRAYLIEQLQQTFGTRIDIKDTQAGLHFIVEVISSYSYEEIESRAKDYNLELYTINRFNVKPLQNNSDRKILIIGFSKIQQQQIPEAVQRLKKVITDSSGTIE</sequence>
<evidence type="ECO:0000256" key="7">
    <source>
        <dbReference type="ARBA" id="ARBA00023163"/>
    </source>
</evidence>
<dbReference type="OrthoDB" id="9808770at2"/>
<dbReference type="RefSeq" id="WP_099089996.1">
    <property type="nucleotide sequence ID" value="NZ_CP093217.1"/>
</dbReference>
<feature type="domain" description="HTH gntR-type" evidence="8">
    <location>
        <begin position="7"/>
        <end position="75"/>
    </location>
</feature>
<evidence type="ECO:0000313" key="12">
    <source>
        <dbReference type="Proteomes" id="UP001056588"/>
    </source>
</evidence>
<reference evidence="9" key="3">
    <citation type="submission" date="2017-10" db="EMBL/GenBank/DDBJ databases">
        <authorList>
            <person name="Vrbovska V."/>
            <person name="Kovarovic V."/>
            <person name="Indrakova A."/>
        </authorList>
    </citation>
    <scope>NUCLEOTIDE SEQUENCE</scope>
    <source>
        <strain evidence="9">CCM 8730</strain>
    </source>
</reference>
<evidence type="ECO:0000313" key="10">
    <source>
        <dbReference type="EMBL" id="UQW81752.1"/>
    </source>
</evidence>
<accession>A0A2C6WR99</accession>
<keyword evidence="7" id="KW-0804">Transcription</keyword>
<keyword evidence="5" id="KW-0805">Transcription regulation</keyword>
<protein>
    <submittedName>
        <fullName evidence="10">PLP-dependent aminotransferase family protein</fullName>
    </submittedName>
    <submittedName>
        <fullName evidence="9">Transcriptional regulator</fullName>
    </submittedName>
</protein>
<dbReference type="InterPro" id="IPR015421">
    <property type="entry name" value="PyrdxlP-dep_Trfase_major"/>
</dbReference>
<proteinExistence type="inferred from homology"/>
<dbReference type="InterPro" id="IPR015424">
    <property type="entry name" value="PyrdxlP-dep_Trfase"/>
</dbReference>
<organism evidence="9 11">
    <name type="scientific">Staphylococcus edaphicus</name>
    <dbReference type="NCBI Taxonomy" id="1955013"/>
    <lineage>
        <taxon>Bacteria</taxon>
        <taxon>Bacillati</taxon>
        <taxon>Bacillota</taxon>
        <taxon>Bacilli</taxon>
        <taxon>Bacillales</taxon>
        <taxon>Staphylococcaceae</taxon>
        <taxon>Staphylococcus</taxon>
    </lineage>
</organism>
<dbReference type="GO" id="GO:0003677">
    <property type="term" value="F:DNA binding"/>
    <property type="evidence" value="ECO:0007669"/>
    <property type="project" value="UniProtKB-KW"/>
</dbReference>
<dbReference type="EMBL" id="CP093217">
    <property type="protein sequence ID" value="UQW81752.1"/>
    <property type="molecule type" value="Genomic_DNA"/>
</dbReference>
<dbReference type="InterPro" id="IPR004839">
    <property type="entry name" value="Aminotransferase_I/II_large"/>
</dbReference>
<dbReference type="GO" id="GO:0008483">
    <property type="term" value="F:transaminase activity"/>
    <property type="evidence" value="ECO:0007669"/>
    <property type="project" value="UniProtKB-KW"/>
</dbReference>